<proteinExistence type="inferred from homology"/>
<feature type="compositionally biased region" description="Low complexity" evidence="2">
    <location>
        <begin position="281"/>
        <end position="292"/>
    </location>
</feature>
<gene>
    <name evidence="4" type="ORF">C0190_01740</name>
</gene>
<dbReference type="AlphaFoldDB" id="A0A2N7PPN2"/>
<dbReference type="PROSITE" id="PS50234">
    <property type="entry name" value="VWFA"/>
    <property type="match status" value="1"/>
</dbReference>
<name>A0A2N7PPN2_9BACT</name>
<dbReference type="InterPro" id="IPR036465">
    <property type="entry name" value="vWFA_dom_sf"/>
</dbReference>
<evidence type="ECO:0000256" key="1">
    <source>
        <dbReference type="ARBA" id="ARBA00005799"/>
    </source>
</evidence>
<dbReference type="GO" id="GO:0016887">
    <property type="term" value="F:ATP hydrolysis activity"/>
    <property type="evidence" value="ECO:0007669"/>
    <property type="project" value="InterPro"/>
</dbReference>
<dbReference type="SMART" id="SM00382">
    <property type="entry name" value="AAA"/>
    <property type="match status" value="1"/>
</dbReference>
<dbReference type="Proteomes" id="UP000235460">
    <property type="component" value="Unassembled WGS sequence"/>
</dbReference>
<evidence type="ECO:0000313" key="4">
    <source>
        <dbReference type="EMBL" id="PMP68298.1"/>
    </source>
</evidence>
<dbReference type="GO" id="GO:0005524">
    <property type="term" value="F:ATP binding"/>
    <property type="evidence" value="ECO:0007669"/>
    <property type="project" value="InterPro"/>
</dbReference>
<dbReference type="Gene3D" id="3.40.50.410">
    <property type="entry name" value="von Willebrand factor, type A domain"/>
    <property type="match status" value="1"/>
</dbReference>
<dbReference type="SMART" id="SM00327">
    <property type="entry name" value="VWA"/>
    <property type="match status" value="1"/>
</dbReference>
<dbReference type="InterPro" id="IPR052989">
    <property type="entry name" value="Mg-chelatase_DI-like"/>
</dbReference>
<comment type="similarity">
    <text evidence="1">Belongs to the Mg-chelatase subunits D/I family.</text>
</comment>
<evidence type="ECO:0000259" key="3">
    <source>
        <dbReference type="PROSITE" id="PS50234"/>
    </source>
</evidence>
<dbReference type="Pfam" id="PF17863">
    <property type="entry name" value="AAA_lid_2"/>
    <property type="match status" value="1"/>
</dbReference>
<feature type="compositionally biased region" description="Basic and acidic residues" evidence="2">
    <location>
        <begin position="269"/>
        <end position="279"/>
    </location>
</feature>
<feature type="compositionally biased region" description="Basic and acidic residues" evidence="2">
    <location>
        <begin position="301"/>
        <end position="316"/>
    </location>
</feature>
<dbReference type="InterPro" id="IPR041702">
    <property type="entry name" value="BchD/ChlD_VWA"/>
</dbReference>
<dbReference type="InterPro" id="IPR003593">
    <property type="entry name" value="AAA+_ATPase"/>
</dbReference>
<sequence>MAFFQEFKSFFPELIGNYHAKLALILNLIDQKCGGVLLIGKRGVGKSLLLKLFKKFLNLFNLSYIEIPLNVTEENLIGGIDIEKTLEKGIKVYQEGLLEKAKNSYVLIEEINLLPTEYLSLIFQTSYNYTIIATMNPEEGSISPHFLDKMGMCVYMERIDNFEDYSDLLRLWGNYRVLDEFYLENYEKLYRYVSFVKACRSNIGYEDTIWDYIVEVCLKNMVSTHRAEIFLFFAARAFAAMKGEGMIKPEHVNFVAPLVLLHRKREIEEKPKPQNKEEENQQNLQKNQNLQKEPPKNPPSKGKDSKPEREKEEKELSDLKEVEIVFPSIPKEEVFELGEVFKPKRIFLRKDRIARTTSGRRTKSKTLLKGGRFIRSVMFSKDKDVDLFGTIKTAAPFQKLRGRKDKLVIYKEDIRYKEKENKIGHLVVFVTDGSGSMAANQRMIATKGAIMSLLMDCYQKRDKVAMILFRKFKAEVVLPPTSSVELAHKKLKDLPTGGNTPLSAGLLEAYKLIKKYHLKFPKDRILLVVITDGKANIPIKFYADPLKEVQNISQEIKNLPYIETIVVDTEVKSEFLRMDLAKDLAQWLSATYIPLEDLKAESLTNLIIQKKESQF</sequence>
<evidence type="ECO:0000313" key="5">
    <source>
        <dbReference type="Proteomes" id="UP000235460"/>
    </source>
</evidence>
<dbReference type="SUPFAM" id="SSF52540">
    <property type="entry name" value="P-loop containing nucleoside triphosphate hydrolases"/>
    <property type="match status" value="1"/>
</dbReference>
<dbReference type="InterPro" id="IPR002035">
    <property type="entry name" value="VWF_A"/>
</dbReference>
<dbReference type="InterPro" id="IPR011704">
    <property type="entry name" value="ATPase_dyneun-rel_AAA"/>
</dbReference>
<dbReference type="Gene3D" id="3.40.50.300">
    <property type="entry name" value="P-loop containing nucleotide triphosphate hydrolases"/>
    <property type="match status" value="1"/>
</dbReference>
<dbReference type="Pfam" id="PF13519">
    <property type="entry name" value="VWA_2"/>
    <property type="match status" value="1"/>
</dbReference>
<feature type="region of interest" description="Disordered" evidence="2">
    <location>
        <begin position="269"/>
        <end position="316"/>
    </location>
</feature>
<dbReference type="PANTHER" id="PTHR35023">
    <property type="entry name" value="CHELATASE-RELATED"/>
    <property type="match status" value="1"/>
</dbReference>
<reference evidence="4 5" key="1">
    <citation type="submission" date="2018-01" db="EMBL/GenBank/DDBJ databases">
        <title>Metagenomic assembled genomes from two thermal pools in the Uzon Caldera, Kamchatka, Russia.</title>
        <authorList>
            <person name="Wilkins L."/>
            <person name="Ettinger C."/>
        </authorList>
    </citation>
    <scope>NUCLEOTIDE SEQUENCE [LARGE SCALE GENOMIC DNA]</scope>
    <source>
        <strain evidence="4">ZAV-08</strain>
    </source>
</reference>
<dbReference type="Pfam" id="PF07728">
    <property type="entry name" value="AAA_5"/>
    <property type="match status" value="1"/>
</dbReference>
<comment type="caution">
    <text evidence="4">The sequence shown here is derived from an EMBL/GenBank/DDBJ whole genome shotgun (WGS) entry which is preliminary data.</text>
</comment>
<feature type="domain" description="VWFA" evidence="3">
    <location>
        <begin position="426"/>
        <end position="611"/>
    </location>
</feature>
<dbReference type="InterPro" id="IPR041628">
    <property type="entry name" value="ChlI/MoxR_AAA_lid"/>
</dbReference>
<organism evidence="4 5">
    <name type="scientific">Thermodesulfobacterium geofontis</name>
    <dbReference type="NCBI Taxonomy" id="1295609"/>
    <lineage>
        <taxon>Bacteria</taxon>
        <taxon>Pseudomonadati</taxon>
        <taxon>Thermodesulfobacteriota</taxon>
        <taxon>Thermodesulfobacteria</taxon>
        <taxon>Thermodesulfobacteriales</taxon>
        <taxon>Thermodesulfobacteriaceae</taxon>
        <taxon>Thermodesulfobacterium</taxon>
    </lineage>
</organism>
<accession>A0A2N7PPN2</accession>
<dbReference type="EMBL" id="PNIK01000025">
    <property type="protein sequence ID" value="PMP68298.1"/>
    <property type="molecule type" value="Genomic_DNA"/>
</dbReference>
<dbReference type="PANTHER" id="PTHR35023:SF1">
    <property type="entry name" value="MG-PROTOPORPHYRIN IX CHELATASE"/>
    <property type="match status" value="1"/>
</dbReference>
<dbReference type="Gene3D" id="1.10.8.80">
    <property type="entry name" value="Magnesium chelatase subunit I, C-Terminal domain"/>
    <property type="match status" value="1"/>
</dbReference>
<dbReference type="CDD" id="cd01451">
    <property type="entry name" value="vWA_Magnesium_chelatase"/>
    <property type="match status" value="1"/>
</dbReference>
<protein>
    <recommendedName>
        <fullName evidence="3">VWFA domain-containing protein</fullName>
    </recommendedName>
</protein>
<dbReference type="SUPFAM" id="SSF53300">
    <property type="entry name" value="vWA-like"/>
    <property type="match status" value="1"/>
</dbReference>
<evidence type="ECO:0000256" key="2">
    <source>
        <dbReference type="SAM" id="MobiDB-lite"/>
    </source>
</evidence>
<dbReference type="InterPro" id="IPR027417">
    <property type="entry name" value="P-loop_NTPase"/>
</dbReference>